<dbReference type="RefSeq" id="WP_131961536.1">
    <property type="nucleotide sequence ID" value="NZ_SMFL01000014.1"/>
</dbReference>
<evidence type="ECO:0000313" key="1">
    <source>
        <dbReference type="EMBL" id="TDE10806.1"/>
    </source>
</evidence>
<sequence>MAENIYISKEVPLLEADIFQGANAENPGVHTRLRKLQNIIAQTSHIHYQADPLVPMSSAEYHHLYVQDYLTLIEANIYEKVSQNRNARFILLHYDFVYNQFFTVVSKYPYNTEPGLVVDTIIELVYEYYADGLAIDFSRNQDRYGAALHGVFSEQDEILGFYEAVRELYEGDSGKYLEVVGKF</sequence>
<name>A0A4R5DAW0_9BACT</name>
<dbReference type="EMBL" id="SMFL01000014">
    <property type="protein sequence ID" value="TDE10806.1"/>
    <property type="molecule type" value="Genomic_DNA"/>
</dbReference>
<protein>
    <submittedName>
        <fullName evidence="1">Uncharacterized protein</fullName>
    </submittedName>
</protein>
<dbReference type="AlphaFoldDB" id="A0A4R5DAW0"/>
<accession>A0A4R5DAW0</accession>
<proteinExistence type="predicted"/>
<gene>
    <name evidence="1" type="ORF">E0F88_27420</name>
</gene>
<organism evidence="1 2">
    <name type="scientific">Dyadobacter psychrotolerans</name>
    <dbReference type="NCBI Taxonomy" id="2541721"/>
    <lineage>
        <taxon>Bacteria</taxon>
        <taxon>Pseudomonadati</taxon>
        <taxon>Bacteroidota</taxon>
        <taxon>Cytophagia</taxon>
        <taxon>Cytophagales</taxon>
        <taxon>Spirosomataceae</taxon>
        <taxon>Dyadobacter</taxon>
    </lineage>
</organism>
<dbReference type="Proteomes" id="UP000294850">
    <property type="component" value="Unassembled WGS sequence"/>
</dbReference>
<reference evidence="1 2" key="1">
    <citation type="submission" date="2019-03" db="EMBL/GenBank/DDBJ databases">
        <title>Dyadobacter AR-3-6 sp. nov., isolated from arctic soil.</title>
        <authorList>
            <person name="Chaudhary D.K."/>
        </authorList>
    </citation>
    <scope>NUCLEOTIDE SEQUENCE [LARGE SCALE GENOMIC DNA]</scope>
    <source>
        <strain evidence="1 2">AR-3-6</strain>
    </source>
</reference>
<comment type="caution">
    <text evidence="1">The sequence shown here is derived from an EMBL/GenBank/DDBJ whole genome shotgun (WGS) entry which is preliminary data.</text>
</comment>
<evidence type="ECO:0000313" key="2">
    <source>
        <dbReference type="Proteomes" id="UP000294850"/>
    </source>
</evidence>
<keyword evidence="2" id="KW-1185">Reference proteome</keyword>